<protein>
    <submittedName>
        <fullName evidence="3">Uncharacterized protein</fullName>
    </submittedName>
</protein>
<dbReference type="EMBL" id="CM001886">
    <property type="protein sequence ID" value="EOY16694.1"/>
    <property type="molecule type" value="Genomic_DNA"/>
</dbReference>
<dbReference type="AlphaFoldDB" id="A0A061FQC2"/>
<keyword evidence="1" id="KW-0812">Transmembrane</keyword>
<reference evidence="3 4" key="1">
    <citation type="journal article" date="2013" name="Genome Biol.">
        <title>The genome sequence of the most widely cultivated cacao type and its use to identify candidate genes regulating pod color.</title>
        <authorList>
            <person name="Motamayor J.C."/>
            <person name="Mockaitis K."/>
            <person name="Schmutz J."/>
            <person name="Haiminen N."/>
            <person name="Iii D.L."/>
            <person name="Cornejo O."/>
            <person name="Findley S.D."/>
            <person name="Zheng P."/>
            <person name="Utro F."/>
            <person name="Royaert S."/>
            <person name="Saski C."/>
            <person name="Jenkins J."/>
            <person name="Podicheti R."/>
            <person name="Zhao M."/>
            <person name="Scheffler B.E."/>
            <person name="Stack J.C."/>
            <person name="Feltus F.A."/>
            <person name="Mustiga G.M."/>
            <person name="Amores F."/>
            <person name="Phillips W."/>
            <person name="Marelli J.P."/>
            <person name="May G.D."/>
            <person name="Shapiro H."/>
            <person name="Ma J."/>
            <person name="Bustamante C.D."/>
            <person name="Schnell R.J."/>
            <person name="Main D."/>
            <person name="Gilbert D."/>
            <person name="Parida L."/>
            <person name="Kuhn D.N."/>
        </authorList>
    </citation>
    <scope>NUCLEOTIDE SEQUENCE [LARGE SCALE GENOMIC DNA]</scope>
    <source>
        <strain evidence="4">cv. Matina 1-6</strain>
    </source>
</reference>
<dbReference type="InParanoid" id="A0A061FQC2"/>
<keyword evidence="1" id="KW-0472">Membrane</keyword>
<name>A0A061FQC2_THECC</name>
<gene>
    <name evidence="3" type="ORF">TCM_035539</name>
</gene>
<dbReference type="Proteomes" id="UP000026915">
    <property type="component" value="Chromosome 8"/>
</dbReference>
<dbReference type="HOGENOM" id="CLU_2459230_0_0_1"/>
<feature type="chain" id="PRO_5001602795" evidence="2">
    <location>
        <begin position="30"/>
        <end position="89"/>
    </location>
</feature>
<dbReference type="Gramene" id="EOY16694">
    <property type="protein sequence ID" value="EOY16694"/>
    <property type="gene ID" value="TCM_035539"/>
</dbReference>
<evidence type="ECO:0000313" key="4">
    <source>
        <dbReference type="Proteomes" id="UP000026915"/>
    </source>
</evidence>
<evidence type="ECO:0000256" key="1">
    <source>
        <dbReference type="SAM" id="Phobius"/>
    </source>
</evidence>
<organism evidence="3 4">
    <name type="scientific">Theobroma cacao</name>
    <name type="common">Cacao</name>
    <name type="synonym">Cocoa</name>
    <dbReference type="NCBI Taxonomy" id="3641"/>
    <lineage>
        <taxon>Eukaryota</taxon>
        <taxon>Viridiplantae</taxon>
        <taxon>Streptophyta</taxon>
        <taxon>Embryophyta</taxon>
        <taxon>Tracheophyta</taxon>
        <taxon>Spermatophyta</taxon>
        <taxon>Magnoliopsida</taxon>
        <taxon>eudicotyledons</taxon>
        <taxon>Gunneridae</taxon>
        <taxon>Pentapetalae</taxon>
        <taxon>rosids</taxon>
        <taxon>malvids</taxon>
        <taxon>Malvales</taxon>
        <taxon>Malvaceae</taxon>
        <taxon>Byttnerioideae</taxon>
        <taxon>Theobroma</taxon>
    </lineage>
</organism>
<feature type="signal peptide" evidence="2">
    <location>
        <begin position="1"/>
        <end position="29"/>
    </location>
</feature>
<keyword evidence="2" id="KW-0732">Signal</keyword>
<evidence type="ECO:0000256" key="2">
    <source>
        <dbReference type="SAM" id="SignalP"/>
    </source>
</evidence>
<evidence type="ECO:0000313" key="3">
    <source>
        <dbReference type="EMBL" id="EOY16694.1"/>
    </source>
</evidence>
<keyword evidence="1" id="KW-1133">Transmembrane helix</keyword>
<keyword evidence="4" id="KW-1185">Reference proteome</keyword>
<feature type="transmembrane region" description="Helical" evidence="1">
    <location>
        <begin position="53"/>
        <end position="73"/>
    </location>
</feature>
<sequence>MATVVYLSIVTLSFLSLVPILLVPLCVEASPPLTSLISNPHEAAIPAKPLQPPFLLHGLHFIFTPLFIVDGDLSTQRKIKRIKTICIHC</sequence>
<proteinExistence type="predicted"/>
<accession>A0A061FQC2</accession>